<feature type="transmembrane region" description="Helical" evidence="6">
    <location>
        <begin position="213"/>
        <end position="236"/>
    </location>
</feature>
<accession>A0AAW8EVH9</accession>
<keyword evidence="3 6" id="KW-0812">Transmembrane</keyword>
<evidence type="ECO:0000313" key="7">
    <source>
        <dbReference type="EMBL" id="MDQ0647440.1"/>
    </source>
</evidence>
<dbReference type="EMBL" id="JAUSXV010000001">
    <property type="protein sequence ID" value="MDQ0647440.1"/>
    <property type="molecule type" value="Genomic_DNA"/>
</dbReference>
<evidence type="ECO:0000256" key="2">
    <source>
        <dbReference type="ARBA" id="ARBA00022475"/>
    </source>
</evidence>
<feature type="transmembrane region" description="Helical" evidence="6">
    <location>
        <begin position="77"/>
        <end position="98"/>
    </location>
</feature>
<organism evidence="7 8">
    <name type="scientific">Microbacterium natoriense</name>
    <dbReference type="NCBI Taxonomy" id="284570"/>
    <lineage>
        <taxon>Bacteria</taxon>
        <taxon>Bacillati</taxon>
        <taxon>Actinomycetota</taxon>
        <taxon>Actinomycetes</taxon>
        <taxon>Micrococcales</taxon>
        <taxon>Microbacteriaceae</taxon>
        <taxon>Microbacterium</taxon>
    </lineage>
</organism>
<keyword evidence="2" id="KW-1003">Cell membrane</keyword>
<feature type="transmembrane region" description="Helical" evidence="6">
    <location>
        <begin position="171"/>
        <end position="192"/>
    </location>
</feature>
<feature type="transmembrane region" description="Helical" evidence="6">
    <location>
        <begin position="104"/>
        <end position="125"/>
    </location>
</feature>
<dbReference type="Gene3D" id="1.20.1250.20">
    <property type="entry name" value="MFS general substrate transporter like domains"/>
    <property type="match status" value="1"/>
</dbReference>
<keyword evidence="4 6" id="KW-1133">Transmembrane helix</keyword>
<dbReference type="InterPro" id="IPR036259">
    <property type="entry name" value="MFS_trans_sf"/>
</dbReference>
<evidence type="ECO:0000313" key="8">
    <source>
        <dbReference type="Proteomes" id="UP001244427"/>
    </source>
</evidence>
<comment type="subcellular location">
    <subcellularLocation>
        <location evidence="1">Cell membrane</location>
        <topology evidence="1">Multi-pass membrane protein</topology>
    </subcellularLocation>
</comment>
<feature type="transmembrane region" description="Helical" evidence="6">
    <location>
        <begin position="47"/>
        <end position="70"/>
    </location>
</feature>
<feature type="transmembrane region" description="Helical" evidence="6">
    <location>
        <begin position="309"/>
        <end position="327"/>
    </location>
</feature>
<feature type="transmembrane region" description="Helical" evidence="6">
    <location>
        <begin position="285"/>
        <end position="303"/>
    </location>
</feature>
<evidence type="ECO:0000256" key="6">
    <source>
        <dbReference type="SAM" id="Phobius"/>
    </source>
</evidence>
<dbReference type="GO" id="GO:0022857">
    <property type="term" value="F:transmembrane transporter activity"/>
    <property type="evidence" value="ECO:0007669"/>
    <property type="project" value="InterPro"/>
</dbReference>
<keyword evidence="5 6" id="KW-0472">Membrane</keyword>
<dbReference type="GO" id="GO:0005886">
    <property type="term" value="C:plasma membrane"/>
    <property type="evidence" value="ECO:0007669"/>
    <property type="project" value="UniProtKB-SubCell"/>
</dbReference>
<proteinExistence type="predicted"/>
<reference evidence="7 8" key="1">
    <citation type="submission" date="2023-07" db="EMBL/GenBank/DDBJ databases">
        <title>Comparative genomics of wheat-associated soil bacteria to identify genetic determinants of phenazine resistance.</title>
        <authorList>
            <person name="Mouncey N."/>
        </authorList>
    </citation>
    <scope>NUCLEOTIDE SEQUENCE [LARGE SCALE GENOMIC DNA]</scope>
    <source>
        <strain evidence="7 8">W4I9-1</strain>
    </source>
</reference>
<feature type="transmembrane region" description="Helical" evidence="6">
    <location>
        <begin position="146"/>
        <end position="165"/>
    </location>
</feature>
<dbReference type="Proteomes" id="UP001244427">
    <property type="component" value="Unassembled WGS sequence"/>
</dbReference>
<dbReference type="Pfam" id="PF07690">
    <property type="entry name" value="MFS_1"/>
    <property type="match status" value="1"/>
</dbReference>
<evidence type="ECO:0000256" key="1">
    <source>
        <dbReference type="ARBA" id="ARBA00004651"/>
    </source>
</evidence>
<feature type="transmembrane region" description="Helical" evidence="6">
    <location>
        <begin position="21"/>
        <end position="41"/>
    </location>
</feature>
<sequence length="407" mass="43150">MTRGLAAMRDTGFRWFFLSRAITMIAGSMSSIALAFAVLGIDNAPESLAIVLTVFTLSNVVFLIFGGVVADRLPRALVIQSCYVIDILSIGTTAALLFSGTATIPLLAALSAVNGAASAFVMPAMQGIIPQLTTPEHLQQANAMLSFVRSATTIGGPIIAGALVASAGPAWVMVIQAGAWIVAIVLLALVKLPAPDPSRSSFFRDLRTGWHEFWSRTWMWSICLAFMVMNAFHIGAWGVAGPFIAKNDPRLGITGWGWVLSAEGAGILLMTLVMMWLPLRRPLRWGMLAVSALAIPLAVMGLYPQALIVAIAAFVAGAGVEVFNTGWNVTEMEQIPGDKLSRVASYDMLASFVAMPLGTLAFGWLIGHVDVSSLLIGSAIVYAAIALGTMLVPSVWRMGRIEGALTS</sequence>
<evidence type="ECO:0000256" key="3">
    <source>
        <dbReference type="ARBA" id="ARBA00022692"/>
    </source>
</evidence>
<dbReference type="CDD" id="cd06173">
    <property type="entry name" value="MFS_MefA_like"/>
    <property type="match status" value="1"/>
</dbReference>
<evidence type="ECO:0000256" key="5">
    <source>
        <dbReference type="ARBA" id="ARBA00023136"/>
    </source>
</evidence>
<feature type="transmembrane region" description="Helical" evidence="6">
    <location>
        <begin position="373"/>
        <end position="392"/>
    </location>
</feature>
<protein>
    <submittedName>
        <fullName evidence="7">MFS family permease</fullName>
    </submittedName>
</protein>
<dbReference type="AlphaFoldDB" id="A0AAW8EVH9"/>
<feature type="transmembrane region" description="Helical" evidence="6">
    <location>
        <begin position="256"/>
        <end position="278"/>
    </location>
</feature>
<gene>
    <name evidence="7" type="ORF">QFZ53_001636</name>
</gene>
<dbReference type="PANTHER" id="PTHR23513">
    <property type="entry name" value="INTEGRAL MEMBRANE EFFLUX PROTEIN-RELATED"/>
    <property type="match status" value="1"/>
</dbReference>
<evidence type="ECO:0000256" key="4">
    <source>
        <dbReference type="ARBA" id="ARBA00022989"/>
    </source>
</evidence>
<name>A0AAW8EVH9_9MICO</name>
<dbReference type="PANTHER" id="PTHR23513:SF11">
    <property type="entry name" value="STAPHYLOFERRIN A TRANSPORTER"/>
    <property type="match status" value="1"/>
</dbReference>
<keyword evidence="8" id="KW-1185">Reference proteome</keyword>
<dbReference type="InterPro" id="IPR011701">
    <property type="entry name" value="MFS"/>
</dbReference>
<dbReference type="SUPFAM" id="SSF103473">
    <property type="entry name" value="MFS general substrate transporter"/>
    <property type="match status" value="1"/>
</dbReference>
<comment type="caution">
    <text evidence="7">The sequence shown here is derived from an EMBL/GenBank/DDBJ whole genome shotgun (WGS) entry which is preliminary data.</text>
</comment>
<dbReference type="RefSeq" id="WP_307295331.1">
    <property type="nucleotide sequence ID" value="NZ_JAUSXV010000001.1"/>
</dbReference>
<feature type="transmembrane region" description="Helical" evidence="6">
    <location>
        <begin position="348"/>
        <end position="367"/>
    </location>
</feature>